<dbReference type="PROSITE" id="PS00041">
    <property type="entry name" value="HTH_ARAC_FAMILY_1"/>
    <property type="match status" value="1"/>
</dbReference>
<feature type="domain" description="HTH araC/xylS-type" evidence="4">
    <location>
        <begin position="210"/>
        <end position="308"/>
    </location>
</feature>
<dbReference type="InterPro" id="IPR018060">
    <property type="entry name" value="HTH_AraC"/>
</dbReference>
<dbReference type="SUPFAM" id="SSF46689">
    <property type="entry name" value="Homeodomain-like"/>
    <property type="match status" value="1"/>
</dbReference>
<name>K0JYG8_SACES</name>
<dbReference type="GO" id="GO:0043565">
    <property type="term" value="F:sequence-specific DNA binding"/>
    <property type="evidence" value="ECO:0007669"/>
    <property type="project" value="InterPro"/>
</dbReference>
<dbReference type="eggNOG" id="COG2207">
    <property type="taxonomic scope" value="Bacteria"/>
</dbReference>
<dbReference type="OrthoDB" id="9799345at2"/>
<dbReference type="EMBL" id="HE804045">
    <property type="protein sequence ID" value="CCH29754.1"/>
    <property type="molecule type" value="Genomic_DNA"/>
</dbReference>
<keyword evidence="6" id="KW-1185">Reference proteome</keyword>
<dbReference type="InterPro" id="IPR020449">
    <property type="entry name" value="Tscrpt_reg_AraC-type_HTH"/>
</dbReference>
<keyword evidence="3" id="KW-0804">Transcription</keyword>
<accession>K0JYG8</accession>
<dbReference type="InterPro" id="IPR009057">
    <property type="entry name" value="Homeodomain-like_sf"/>
</dbReference>
<dbReference type="AlphaFoldDB" id="K0JYG8"/>
<reference evidence="5 6" key="1">
    <citation type="journal article" date="2012" name="BMC Genomics">
        <title>Complete genome sequence of Saccharothrix espanaensis DSM 44229T and comparison to the other completely sequenced Pseudonocardiaceae.</title>
        <authorList>
            <person name="Strobel T."/>
            <person name="Al-Dilaimi A."/>
            <person name="Blom J."/>
            <person name="Gessner A."/>
            <person name="Kalinowski J."/>
            <person name="Luzhetska M."/>
            <person name="Puhler A."/>
            <person name="Szczepanowski R."/>
            <person name="Bechthold A."/>
            <person name="Ruckert C."/>
        </authorList>
    </citation>
    <scope>NUCLEOTIDE SEQUENCE [LARGE SCALE GENOMIC DNA]</scope>
    <source>
        <strain evidence="6">ATCC 51144 / DSM 44229 / JCM 9112 / NBRC 15066 / NRRL 15764</strain>
    </source>
</reference>
<dbReference type="InterPro" id="IPR018062">
    <property type="entry name" value="HTH_AraC-typ_CS"/>
</dbReference>
<evidence type="ECO:0000256" key="3">
    <source>
        <dbReference type="ARBA" id="ARBA00023163"/>
    </source>
</evidence>
<dbReference type="Gene3D" id="1.10.10.60">
    <property type="entry name" value="Homeodomain-like"/>
    <property type="match status" value="1"/>
</dbReference>
<dbReference type="PRINTS" id="PR00032">
    <property type="entry name" value="HTHARAC"/>
</dbReference>
<dbReference type="Proteomes" id="UP000006281">
    <property type="component" value="Chromosome"/>
</dbReference>
<organism evidence="5 6">
    <name type="scientific">Saccharothrix espanaensis (strain ATCC 51144 / DSM 44229 / JCM 9112 / NBRC 15066 / NRRL 15764)</name>
    <dbReference type="NCBI Taxonomy" id="1179773"/>
    <lineage>
        <taxon>Bacteria</taxon>
        <taxon>Bacillati</taxon>
        <taxon>Actinomycetota</taxon>
        <taxon>Actinomycetes</taxon>
        <taxon>Pseudonocardiales</taxon>
        <taxon>Pseudonocardiaceae</taxon>
        <taxon>Saccharothrix</taxon>
    </lineage>
</organism>
<dbReference type="InterPro" id="IPR035418">
    <property type="entry name" value="AraC-bd_2"/>
</dbReference>
<dbReference type="Pfam" id="PF14525">
    <property type="entry name" value="AraC_binding_2"/>
    <property type="match status" value="1"/>
</dbReference>
<sequence length="311" mass="34162">MIEAEFHTEDLPVAERFASWRRIAERALGPLVLRTEHAADFRADAHCLDLGAVRLARLTVSPLRTERTPRLIRRFDPERYYLVLNLGGVFGVRQSGREAALAPGEMTLYDSSRPFLGWATDLTGPCGTLLVQFPKSLLPLSPDQVEPALATRLPGRDGLGGLLAGAVRELAAGGDEEHAARMAAISLDLLAALLARRLGTGPPQPDALVARVRAFIDGHLADPALCPAAVAAAHHISTRHLHRLFAGQDLGVAAWIRRRRLERSRHDLTARTEPVHVVAARWGFTDPAHFSRLFRSTYGMTPTDYRHARTT</sequence>
<dbReference type="InterPro" id="IPR050204">
    <property type="entry name" value="AraC_XylS_family_regulators"/>
</dbReference>
<dbReference type="STRING" id="1179773.BN6_24400"/>
<dbReference type="HOGENOM" id="CLU_049704_1_1_11"/>
<dbReference type="PANTHER" id="PTHR46796">
    <property type="entry name" value="HTH-TYPE TRANSCRIPTIONAL ACTIVATOR RHAS-RELATED"/>
    <property type="match status" value="1"/>
</dbReference>
<dbReference type="SMART" id="SM00342">
    <property type="entry name" value="HTH_ARAC"/>
    <property type="match status" value="1"/>
</dbReference>
<dbReference type="Pfam" id="PF12833">
    <property type="entry name" value="HTH_18"/>
    <property type="match status" value="1"/>
</dbReference>
<evidence type="ECO:0000256" key="1">
    <source>
        <dbReference type="ARBA" id="ARBA00023015"/>
    </source>
</evidence>
<dbReference type="PANTHER" id="PTHR46796:SF6">
    <property type="entry name" value="ARAC SUBFAMILY"/>
    <property type="match status" value="1"/>
</dbReference>
<gene>
    <name evidence="5" type="ordered locus">BN6_24400</name>
</gene>
<keyword evidence="1" id="KW-0805">Transcription regulation</keyword>
<dbReference type="RefSeq" id="WP_015099866.1">
    <property type="nucleotide sequence ID" value="NC_019673.1"/>
</dbReference>
<evidence type="ECO:0000313" key="5">
    <source>
        <dbReference type="EMBL" id="CCH29754.1"/>
    </source>
</evidence>
<dbReference type="GO" id="GO:0003700">
    <property type="term" value="F:DNA-binding transcription factor activity"/>
    <property type="evidence" value="ECO:0007669"/>
    <property type="project" value="InterPro"/>
</dbReference>
<dbReference type="KEGG" id="sesp:BN6_24400"/>
<evidence type="ECO:0000256" key="2">
    <source>
        <dbReference type="ARBA" id="ARBA00023125"/>
    </source>
</evidence>
<evidence type="ECO:0000259" key="4">
    <source>
        <dbReference type="PROSITE" id="PS01124"/>
    </source>
</evidence>
<keyword evidence="2" id="KW-0238">DNA-binding</keyword>
<dbReference type="PATRIC" id="fig|1179773.3.peg.2440"/>
<proteinExistence type="predicted"/>
<evidence type="ECO:0000313" key="6">
    <source>
        <dbReference type="Proteomes" id="UP000006281"/>
    </source>
</evidence>
<dbReference type="PROSITE" id="PS01124">
    <property type="entry name" value="HTH_ARAC_FAMILY_2"/>
    <property type="match status" value="1"/>
</dbReference>
<protein>
    <submittedName>
        <fullName evidence="5">Transcriptional regulator, AraC family</fullName>
    </submittedName>
</protein>